<evidence type="ECO:0000259" key="1">
    <source>
        <dbReference type="PROSITE" id="PS51832"/>
    </source>
</evidence>
<comment type="caution">
    <text evidence="2">The sequence shown here is derived from an EMBL/GenBank/DDBJ whole genome shotgun (WGS) entry which is preliminary data.</text>
</comment>
<dbReference type="PANTHER" id="PTHR43155:SF2">
    <property type="entry name" value="CYCLIC DI-GMP PHOSPHODIESTERASE PA4108"/>
    <property type="match status" value="1"/>
</dbReference>
<dbReference type="EMBL" id="SJPW01000008">
    <property type="protein sequence ID" value="TWU46307.1"/>
    <property type="molecule type" value="Genomic_DNA"/>
</dbReference>
<dbReference type="InterPro" id="IPR037522">
    <property type="entry name" value="HD_GYP_dom"/>
</dbReference>
<accession>A0A5C6EE82</accession>
<dbReference type="EC" id="3.1.4.52" evidence="2"/>
<dbReference type="SUPFAM" id="SSF109604">
    <property type="entry name" value="HD-domain/PDEase-like"/>
    <property type="match status" value="1"/>
</dbReference>
<dbReference type="GO" id="GO:0071111">
    <property type="term" value="F:cyclic-guanylate-specific phosphodiesterase activity"/>
    <property type="evidence" value="ECO:0007669"/>
    <property type="project" value="UniProtKB-EC"/>
</dbReference>
<feature type="domain" description="HD-GYP" evidence="1">
    <location>
        <begin position="146"/>
        <end position="343"/>
    </location>
</feature>
<dbReference type="CDD" id="cd00077">
    <property type="entry name" value="HDc"/>
    <property type="match status" value="1"/>
</dbReference>
<name>A0A5C6EE82_9BACT</name>
<dbReference type="InterPro" id="IPR003607">
    <property type="entry name" value="HD/PDEase_dom"/>
</dbReference>
<evidence type="ECO:0000313" key="2">
    <source>
        <dbReference type="EMBL" id="TWU46307.1"/>
    </source>
</evidence>
<sequence>MQDQGTVRVSLDEISLGATCRFDISDELGILLLGNGRPLTATVRDQILERGVSFLEVHPDDAKSLRGEMPKGGAPPVVSKKSVVDKSVKSRVVDRASEAYSPKLAAMMRSKVSSAINFVSVVGSQIDWASICELKSLRKIPTTLMALAEEDSALAIVTSGEAQSPDPLADRCVRMSVLAIGTAIELGMTENEVVQAGTSGLVHDFGLYRFPAKFRDPSSVMNADEVWQYRRHPTVTVDLMANMTVISDETRLIAHQVHERADGTGYPRGIRGTIIHPIAKLLSVVDAFLSLTGPGPGRLSFSQHDAMVFLLRQCGRGVFDSTVMRAFLNQLTLYPISSRVELDDGSIATVVRRHDSSYATPVIQTVGADAPPFPISDTERTIVNTVVQEGKEIRMTNEMMNAMVQADSSSLF</sequence>
<evidence type="ECO:0000313" key="3">
    <source>
        <dbReference type="Proteomes" id="UP000318288"/>
    </source>
</evidence>
<protein>
    <submittedName>
        <fullName evidence="2">Cyclic di-GMP phosphodiesterase response regulator RpfG</fullName>
        <ecNumber evidence="2">3.1.4.52</ecNumber>
    </submittedName>
</protein>
<reference evidence="2 3" key="1">
    <citation type="submission" date="2019-02" db="EMBL/GenBank/DDBJ databases">
        <title>Deep-cultivation of Planctomycetes and their phenomic and genomic characterization uncovers novel biology.</title>
        <authorList>
            <person name="Wiegand S."/>
            <person name="Jogler M."/>
            <person name="Boedeker C."/>
            <person name="Pinto D."/>
            <person name="Vollmers J."/>
            <person name="Rivas-Marin E."/>
            <person name="Kohn T."/>
            <person name="Peeters S.H."/>
            <person name="Heuer A."/>
            <person name="Rast P."/>
            <person name="Oberbeckmann S."/>
            <person name="Bunk B."/>
            <person name="Jeske O."/>
            <person name="Meyerdierks A."/>
            <person name="Storesund J.E."/>
            <person name="Kallscheuer N."/>
            <person name="Luecker S."/>
            <person name="Lage O.M."/>
            <person name="Pohl T."/>
            <person name="Merkel B.J."/>
            <person name="Hornburger P."/>
            <person name="Mueller R.-W."/>
            <person name="Bruemmer F."/>
            <person name="Labrenz M."/>
            <person name="Spormann A.M."/>
            <person name="Op Den Camp H."/>
            <person name="Overmann J."/>
            <person name="Amann R."/>
            <person name="Jetten M.S.M."/>
            <person name="Mascher T."/>
            <person name="Medema M.H."/>
            <person name="Devos D.P."/>
            <person name="Kaster A.-K."/>
            <person name="Ovreas L."/>
            <person name="Rohde M."/>
            <person name="Galperin M.Y."/>
            <person name="Jogler C."/>
        </authorList>
    </citation>
    <scope>NUCLEOTIDE SEQUENCE [LARGE SCALE GENOMIC DNA]</scope>
    <source>
        <strain evidence="2 3">Poly51</strain>
    </source>
</reference>
<dbReference type="PANTHER" id="PTHR43155">
    <property type="entry name" value="CYCLIC DI-GMP PHOSPHODIESTERASE PA4108-RELATED"/>
    <property type="match status" value="1"/>
</dbReference>
<dbReference type="Gene3D" id="1.10.3210.10">
    <property type="entry name" value="Hypothetical protein af1432"/>
    <property type="match status" value="1"/>
</dbReference>
<keyword evidence="3" id="KW-1185">Reference proteome</keyword>
<keyword evidence="2" id="KW-0378">Hydrolase</keyword>
<dbReference type="Pfam" id="PF13487">
    <property type="entry name" value="HD_5"/>
    <property type="match status" value="1"/>
</dbReference>
<dbReference type="AlphaFoldDB" id="A0A5C6EE82"/>
<dbReference type="Proteomes" id="UP000318288">
    <property type="component" value="Unassembled WGS sequence"/>
</dbReference>
<dbReference type="PROSITE" id="PS51832">
    <property type="entry name" value="HD_GYP"/>
    <property type="match status" value="1"/>
</dbReference>
<proteinExistence type="predicted"/>
<organism evidence="2 3">
    <name type="scientific">Rubripirellula tenax</name>
    <dbReference type="NCBI Taxonomy" id="2528015"/>
    <lineage>
        <taxon>Bacteria</taxon>
        <taxon>Pseudomonadati</taxon>
        <taxon>Planctomycetota</taxon>
        <taxon>Planctomycetia</taxon>
        <taxon>Pirellulales</taxon>
        <taxon>Pirellulaceae</taxon>
        <taxon>Rubripirellula</taxon>
    </lineage>
</organism>
<gene>
    <name evidence="2" type="primary">rpfG_6</name>
    <name evidence="2" type="ORF">Poly51_57030</name>
</gene>